<proteinExistence type="inferred from homology"/>
<evidence type="ECO:0000256" key="9">
    <source>
        <dbReference type="ARBA" id="ARBA00023136"/>
    </source>
</evidence>
<dbReference type="PANTHER" id="PTHR23155:SF1228">
    <property type="entry name" value="NB-ARC DOMAIN CONTAINING PROTEIN, EXPRESSED"/>
    <property type="match status" value="1"/>
</dbReference>
<dbReference type="InterPro" id="IPR058922">
    <property type="entry name" value="WHD_DRP"/>
</dbReference>
<dbReference type="GO" id="GO:0098542">
    <property type="term" value="P:defense response to other organism"/>
    <property type="evidence" value="ECO:0007669"/>
    <property type="project" value="TreeGrafter"/>
</dbReference>
<dbReference type="PANTHER" id="PTHR23155">
    <property type="entry name" value="DISEASE RESISTANCE PROTEIN RP"/>
    <property type="match status" value="1"/>
</dbReference>
<reference evidence="12" key="1">
    <citation type="submission" date="2023-08" db="EMBL/GenBank/DDBJ databases">
        <title>A de novo genome assembly of Solanum verrucosum Schlechtendal, a Mexican diploid species geographically isolated from the other diploid A-genome species in potato relatives.</title>
        <authorList>
            <person name="Hosaka K."/>
        </authorList>
    </citation>
    <scope>NUCLEOTIDE SEQUENCE</scope>
    <source>
        <tissue evidence="12">Young leaves</tissue>
    </source>
</reference>
<dbReference type="GO" id="GO:0005524">
    <property type="term" value="F:ATP binding"/>
    <property type="evidence" value="ECO:0007669"/>
    <property type="project" value="UniProtKB-KW"/>
</dbReference>
<protein>
    <submittedName>
        <fullName evidence="12">Uncharacterized protein</fullName>
    </submittedName>
</protein>
<dbReference type="InterPro" id="IPR036388">
    <property type="entry name" value="WH-like_DNA-bd_sf"/>
</dbReference>
<dbReference type="Gene3D" id="3.80.10.10">
    <property type="entry name" value="Ribonuclease Inhibitor"/>
    <property type="match status" value="2"/>
</dbReference>
<comment type="similarity">
    <text evidence="2">Belongs to the disease resistance NB-LRR family.</text>
</comment>
<keyword evidence="7" id="KW-0067">ATP-binding</keyword>
<feature type="domain" description="Disease resistance protein winged helix" evidence="11">
    <location>
        <begin position="212"/>
        <end position="282"/>
    </location>
</feature>
<evidence type="ECO:0000256" key="7">
    <source>
        <dbReference type="ARBA" id="ARBA00022840"/>
    </source>
</evidence>
<dbReference type="Proteomes" id="UP001234989">
    <property type="component" value="Chromosome 6"/>
</dbReference>
<keyword evidence="8" id="KW-0175">Coiled coil</keyword>
<dbReference type="SUPFAM" id="SSF52058">
    <property type="entry name" value="L domain-like"/>
    <property type="match status" value="2"/>
</dbReference>
<dbReference type="GO" id="GO:0043531">
    <property type="term" value="F:ADP binding"/>
    <property type="evidence" value="ECO:0007669"/>
    <property type="project" value="InterPro"/>
</dbReference>
<dbReference type="FunFam" id="3.40.50.300:FF:001091">
    <property type="entry name" value="Probable disease resistance protein At1g61300"/>
    <property type="match status" value="1"/>
</dbReference>
<keyword evidence="9" id="KW-0472">Membrane</keyword>
<dbReference type="Gene3D" id="1.10.8.430">
    <property type="entry name" value="Helical domain of apoptotic protease-activating factors"/>
    <property type="match status" value="2"/>
</dbReference>
<evidence type="ECO:0000313" key="13">
    <source>
        <dbReference type="Proteomes" id="UP001234989"/>
    </source>
</evidence>
<dbReference type="SUPFAM" id="SSF52540">
    <property type="entry name" value="P-loop containing nucleoside triphosphate hydrolases"/>
    <property type="match status" value="2"/>
</dbReference>
<keyword evidence="4" id="KW-0677">Repeat</keyword>
<organism evidence="12 13">
    <name type="scientific">Solanum verrucosum</name>
    <dbReference type="NCBI Taxonomy" id="315347"/>
    <lineage>
        <taxon>Eukaryota</taxon>
        <taxon>Viridiplantae</taxon>
        <taxon>Streptophyta</taxon>
        <taxon>Embryophyta</taxon>
        <taxon>Tracheophyta</taxon>
        <taxon>Spermatophyta</taxon>
        <taxon>Magnoliopsida</taxon>
        <taxon>eudicotyledons</taxon>
        <taxon>Gunneridae</taxon>
        <taxon>Pentapetalae</taxon>
        <taxon>asterids</taxon>
        <taxon>lamiids</taxon>
        <taxon>Solanales</taxon>
        <taxon>Solanaceae</taxon>
        <taxon>Solanoideae</taxon>
        <taxon>Solaneae</taxon>
        <taxon>Solanum</taxon>
    </lineage>
</organism>
<gene>
    <name evidence="12" type="ORF">MTR67_028244</name>
</gene>
<evidence type="ECO:0000256" key="5">
    <source>
        <dbReference type="ARBA" id="ARBA00022741"/>
    </source>
</evidence>
<evidence type="ECO:0000313" key="12">
    <source>
        <dbReference type="EMBL" id="WMV34859.1"/>
    </source>
</evidence>
<comment type="subcellular location">
    <subcellularLocation>
        <location evidence="1">Membrane</location>
        <topology evidence="1">Peripheral membrane protein</topology>
    </subcellularLocation>
</comment>
<keyword evidence="6" id="KW-0611">Plant defense</keyword>
<dbReference type="PRINTS" id="PR00364">
    <property type="entry name" value="DISEASERSIST"/>
</dbReference>
<keyword evidence="13" id="KW-1185">Reference proteome</keyword>
<dbReference type="EMBL" id="CP133617">
    <property type="protein sequence ID" value="WMV34859.1"/>
    <property type="molecule type" value="Genomic_DNA"/>
</dbReference>
<dbReference type="InterPro" id="IPR027417">
    <property type="entry name" value="P-loop_NTPase"/>
</dbReference>
<dbReference type="Pfam" id="PF00931">
    <property type="entry name" value="NB-ARC"/>
    <property type="match status" value="2"/>
</dbReference>
<dbReference type="GO" id="GO:0016020">
    <property type="term" value="C:membrane"/>
    <property type="evidence" value="ECO:0007669"/>
    <property type="project" value="UniProtKB-SubCell"/>
</dbReference>
<dbReference type="Gene3D" id="3.40.50.300">
    <property type="entry name" value="P-loop containing nucleotide triphosphate hydrolases"/>
    <property type="match status" value="2"/>
</dbReference>
<evidence type="ECO:0000259" key="10">
    <source>
        <dbReference type="Pfam" id="PF00931"/>
    </source>
</evidence>
<feature type="domain" description="NB-ARC" evidence="10">
    <location>
        <begin position="701"/>
        <end position="870"/>
    </location>
</feature>
<accession>A0AAF0R268</accession>
<dbReference type="GO" id="GO:0051607">
    <property type="term" value="P:defense response to virus"/>
    <property type="evidence" value="ECO:0007669"/>
    <property type="project" value="UniProtKB-ARBA"/>
</dbReference>
<evidence type="ECO:0000259" key="11">
    <source>
        <dbReference type="Pfam" id="PF23559"/>
    </source>
</evidence>
<dbReference type="InterPro" id="IPR032675">
    <property type="entry name" value="LRR_dom_sf"/>
</dbReference>
<dbReference type="FunFam" id="1.10.10.10:FF:000322">
    <property type="entry name" value="Probable disease resistance protein At1g63360"/>
    <property type="match status" value="2"/>
</dbReference>
<evidence type="ECO:0000256" key="8">
    <source>
        <dbReference type="ARBA" id="ARBA00023054"/>
    </source>
</evidence>
<keyword evidence="3" id="KW-0433">Leucine-rich repeat</keyword>
<evidence type="ECO:0000256" key="2">
    <source>
        <dbReference type="ARBA" id="ARBA00008894"/>
    </source>
</evidence>
<evidence type="ECO:0000256" key="4">
    <source>
        <dbReference type="ARBA" id="ARBA00022737"/>
    </source>
</evidence>
<evidence type="ECO:0000256" key="6">
    <source>
        <dbReference type="ARBA" id="ARBA00022821"/>
    </source>
</evidence>
<evidence type="ECO:0000256" key="1">
    <source>
        <dbReference type="ARBA" id="ARBA00004170"/>
    </source>
</evidence>
<sequence length="1419" mass="163981">MPGLGKTTLARKVLNNPSIVNYFDVKAWCTVSQTYNRRTLLVEIFKQAINDEIKIKEKDDVADMLGRVLIGKRYLIVLDDNWDVGAWEDLGICFPQGEYGSRVMVTTLIEQVAKHFQHHSDPYSLSFLTSKESWELLEKKVFRGKSCPPDLLEAGLQVALHCKGLPVVVVLIVGMIAKMDKESSLWLEVANDLSSIGLGEQSMKPCLLYMALFPEDHKIPVVDLLKLWMAEEFVLNVETENMEEASRNCLSDLLNRSLVMVSGMRINGDVEYCSLHDVVREFCLRKVTEDKYMQLTVPYNPYQHLHSTESRLCIYIHDDFVKQLDHPDYQLDKFPMLDFKETNSLEFIAHLKLNTWNNQYWNPLDLLVKLRFVRALHLMDVALPDSWATAMQSLTELRYLVLHVRQFELEWISHIHNLQTLQLKSSKNIRLRAATLWELKKLRHVNIDSFPVVWEDINDEECSTSMLENMKSFGTCDIRLDNMNARLWWRFPNLEELGLQVEDEPKFPLFPVPEVHTRLHSVSLKFSLMKVFSSVGWEKYFVFPSNLRHLNFSGCVLTEETVLNIARLKKLESLKLFVGFPYGRLQRFRSCSWDVTNVEFPALKYLTLQSVMMKEWKASEESFPVLEKLVIRGGVSAMNIKREIEENTGCDSLHVLAVVELLITQVMDVVETCGKETLSSGEPSNKRSIPSIDDDEIIGFEDDAEIIMKKLTGRTKELDVLSIFGMPGLGKTSLARKVYNNPSIVNHFDVKVWCAVSQAYNRTTLLVEIFKQANNKKCKIKENDNVADMLRKILIGKRYLIVLDDIWEVEAWEDLRLCFPRGENGCRIMVTTRIEQVAKHLQHCSDPYSLRFLTMEESWVLLQKKVFRGENCPSNLVEAGLQIAQHCKGLPLVVVLIAGMIAKMGREASLWLEVANDLSSFVLGEQSMKVIQSSYDHLENHLKHCLLYMGLFAEDHEIAVDDLLKLWIAEEFVLNAETENMEEASRVCLNDLLNRSLVMVSKKKINGDIDSCILHDVVREFCLRKLEEEKFMQLTVPYSPYQHLSSMNSRLCIYIHDDLVEELDHCDYQFDKIPMLESKESTKCFGECSRSLEFIAHPNFNSGNISNLLPLLVKLRLVRVLHFLYEDLPSSWPTAVQSLTHLRYLEISVEEFDFEWISHLLDLQTLVVRPSKFIRTSPATIWKMKKLRHLNVKKLSLVWDDNDKAIFEETSTTMLENLKTLHTHRITVDDMNPRFWWRFANLEELSLRVEALPSCPLFPSVEVHTRLQSLNLVISPLGFFDSVGWESYFVFPSNLRHLYIGGCFLTKEMILNIARLKKLQSLTLYGGFLPWKSENTCWDATSVEFPALKYLALDSVRMEEWKASEESFPVLEELSIRTGYYYKEIPPSLADIPTLRLIELLPQSVHPKDRAYDRDCGFT</sequence>
<feature type="domain" description="Disease resistance protein winged helix" evidence="11">
    <location>
        <begin position="951"/>
        <end position="1021"/>
    </location>
</feature>
<dbReference type="InterPro" id="IPR002182">
    <property type="entry name" value="NB-ARC"/>
</dbReference>
<dbReference type="Pfam" id="PF23559">
    <property type="entry name" value="WHD_DRP"/>
    <property type="match status" value="2"/>
</dbReference>
<name>A0AAF0R268_SOLVR</name>
<dbReference type="Gene3D" id="1.10.10.10">
    <property type="entry name" value="Winged helix-like DNA-binding domain superfamily/Winged helix DNA-binding domain"/>
    <property type="match status" value="2"/>
</dbReference>
<feature type="domain" description="NB-ARC" evidence="10">
    <location>
        <begin position="1"/>
        <end position="146"/>
    </location>
</feature>
<keyword evidence="5" id="KW-0547">Nucleotide-binding</keyword>
<evidence type="ECO:0000256" key="3">
    <source>
        <dbReference type="ARBA" id="ARBA00022614"/>
    </source>
</evidence>
<dbReference type="InterPro" id="IPR044974">
    <property type="entry name" value="Disease_R_plants"/>
</dbReference>
<dbReference type="InterPro" id="IPR042197">
    <property type="entry name" value="Apaf_helical"/>
</dbReference>